<keyword evidence="2" id="KW-1185">Reference proteome</keyword>
<organism evidence="1 2">
    <name type="scientific">Mycena albidolilacea</name>
    <dbReference type="NCBI Taxonomy" id="1033008"/>
    <lineage>
        <taxon>Eukaryota</taxon>
        <taxon>Fungi</taxon>
        <taxon>Dikarya</taxon>
        <taxon>Basidiomycota</taxon>
        <taxon>Agaricomycotina</taxon>
        <taxon>Agaricomycetes</taxon>
        <taxon>Agaricomycetidae</taxon>
        <taxon>Agaricales</taxon>
        <taxon>Marasmiineae</taxon>
        <taxon>Mycenaceae</taxon>
        <taxon>Mycena</taxon>
    </lineage>
</organism>
<dbReference type="AlphaFoldDB" id="A0AAD7EEQ6"/>
<dbReference type="EMBL" id="JARIHO010000060">
    <property type="protein sequence ID" value="KAJ7315726.1"/>
    <property type="molecule type" value="Genomic_DNA"/>
</dbReference>
<gene>
    <name evidence="1" type="ORF">DFH08DRAFT_820299</name>
</gene>
<proteinExistence type="predicted"/>
<reference evidence="1" key="1">
    <citation type="submission" date="2023-03" db="EMBL/GenBank/DDBJ databases">
        <title>Massive genome expansion in bonnet fungi (Mycena s.s.) driven by repeated elements and novel gene families across ecological guilds.</title>
        <authorList>
            <consortium name="Lawrence Berkeley National Laboratory"/>
            <person name="Harder C.B."/>
            <person name="Miyauchi S."/>
            <person name="Viragh M."/>
            <person name="Kuo A."/>
            <person name="Thoen E."/>
            <person name="Andreopoulos B."/>
            <person name="Lu D."/>
            <person name="Skrede I."/>
            <person name="Drula E."/>
            <person name="Henrissat B."/>
            <person name="Morin E."/>
            <person name="Kohler A."/>
            <person name="Barry K."/>
            <person name="LaButti K."/>
            <person name="Morin E."/>
            <person name="Salamov A."/>
            <person name="Lipzen A."/>
            <person name="Mereny Z."/>
            <person name="Hegedus B."/>
            <person name="Baldrian P."/>
            <person name="Stursova M."/>
            <person name="Weitz H."/>
            <person name="Taylor A."/>
            <person name="Grigoriev I.V."/>
            <person name="Nagy L.G."/>
            <person name="Martin F."/>
            <person name="Kauserud H."/>
        </authorList>
    </citation>
    <scope>NUCLEOTIDE SEQUENCE</scope>
    <source>
        <strain evidence="1">CBHHK002</strain>
    </source>
</reference>
<dbReference type="Proteomes" id="UP001218218">
    <property type="component" value="Unassembled WGS sequence"/>
</dbReference>
<comment type="caution">
    <text evidence="1">The sequence shown here is derived from an EMBL/GenBank/DDBJ whole genome shotgun (WGS) entry which is preliminary data.</text>
</comment>
<protein>
    <submittedName>
        <fullName evidence="1">Uncharacterized protein</fullName>
    </submittedName>
</protein>
<evidence type="ECO:0000313" key="1">
    <source>
        <dbReference type="EMBL" id="KAJ7315726.1"/>
    </source>
</evidence>
<evidence type="ECO:0000313" key="2">
    <source>
        <dbReference type="Proteomes" id="UP001218218"/>
    </source>
</evidence>
<sequence length="244" mass="27292">MYGGTYVRYTYREPPAYVPSSPYVYGYGVRIKPYFGNAPELCRVNPTDINHAAIPHLLICRPDVGRILYRAVYALDLDGPQSTSTVSIFKMSLRSMRNLILKRNLTMAVASYIRDSGNGTGRHYSASATSGCQRDLHWIPVANHTVLDPHRHPTSSTAFQWTYLWVEIITNLLKLSIAPNDTAETRKGETRKACSVAMQGPRLSAMQCCGQDIGRDDMSEEINRYETDTTTCGGTQWNTVEVGE</sequence>
<accession>A0AAD7EEQ6</accession>
<name>A0AAD7EEQ6_9AGAR</name>